<feature type="compositionally biased region" description="Low complexity" evidence="1">
    <location>
        <begin position="167"/>
        <end position="183"/>
    </location>
</feature>
<protein>
    <submittedName>
        <fullName evidence="3">Uncharacterized protein</fullName>
    </submittedName>
</protein>
<gene>
    <name evidence="3" type="ORF">ACA1_288040</name>
</gene>
<dbReference type="AlphaFoldDB" id="L8HKC7"/>
<proteinExistence type="predicted"/>
<keyword evidence="2" id="KW-1133">Transmembrane helix</keyword>
<sequence length="366" mass="40493">MGRLTRRMRINRGDRKAALSGATGGAVVGGASGAGIGAAIGLAMIPIAPVSVPIGFVVGGLIGGVCGAPSGAAVAVKRGRNTNVEELNVADARRYGDHDTGDMVRLRDDVELPEQAEDPSTYATAPINHSTKRVSDIVPEEEGQFNTWSSPMGLSAPATTPSYAYDTSSASKTRTKATTTTTSYGDDHGANSTYGYNKAYAADVNDEDPAERLMRMRTAPKPTSSYGEESNRGRRSKSFDDDDDSDGDIDYEGEKALERRGSRNRRGNLVQVLPPEPATDVHLRHFDPQQELSRRFDDWERKDNYERERERRERERKDEEYARQLQRQFDREQRRTRTSTSSKKTASTTTDPEKTLDSLWRSEPFY</sequence>
<feature type="region of interest" description="Disordered" evidence="1">
    <location>
        <begin position="216"/>
        <end position="366"/>
    </location>
</feature>
<feature type="transmembrane region" description="Helical" evidence="2">
    <location>
        <begin position="21"/>
        <end position="48"/>
    </location>
</feature>
<feature type="compositionally biased region" description="Basic and acidic residues" evidence="1">
    <location>
        <begin position="252"/>
        <end position="261"/>
    </location>
</feature>
<dbReference type="EMBL" id="KB007805">
    <property type="protein sequence ID" value="ELR25103.1"/>
    <property type="molecule type" value="Genomic_DNA"/>
</dbReference>
<evidence type="ECO:0000256" key="1">
    <source>
        <dbReference type="SAM" id="MobiDB-lite"/>
    </source>
</evidence>
<feature type="compositionally biased region" description="Acidic residues" evidence="1">
    <location>
        <begin position="240"/>
        <end position="251"/>
    </location>
</feature>
<reference evidence="3 4" key="1">
    <citation type="journal article" date="2013" name="Genome Biol.">
        <title>Genome of Acanthamoeba castellanii highlights extensive lateral gene transfer and early evolution of tyrosine kinase signaling.</title>
        <authorList>
            <person name="Clarke M."/>
            <person name="Lohan A.J."/>
            <person name="Liu B."/>
            <person name="Lagkouvardos I."/>
            <person name="Roy S."/>
            <person name="Zafar N."/>
            <person name="Bertelli C."/>
            <person name="Schilde C."/>
            <person name="Kianianmomeni A."/>
            <person name="Burglin T.R."/>
            <person name="Frech C."/>
            <person name="Turcotte B."/>
            <person name="Kopec K.O."/>
            <person name="Synnott J.M."/>
            <person name="Choo C."/>
            <person name="Paponov I."/>
            <person name="Finkler A."/>
            <person name="Soon Heng Tan C."/>
            <person name="Hutchins A.P."/>
            <person name="Weinmeier T."/>
            <person name="Rattei T."/>
            <person name="Chu J.S."/>
            <person name="Gimenez G."/>
            <person name="Irimia M."/>
            <person name="Rigden D.J."/>
            <person name="Fitzpatrick D.A."/>
            <person name="Lorenzo-Morales J."/>
            <person name="Bateman A."/>
            <person name="Chiu C.H."/>
            <person name="Tang P."/>
            <person name="Hegemann P."/>
            <person name="Fromm H."/>
            <person name="Raoult D."/>
            <person name="Greub G."/>
            <person name="Miranda-Saavedra D."/>
            <person name="Chen N."/>
            <person name="Nash P."/>
            <person name="Ginger M.L."/>
            <person name="Horn M."/>
            <person name="Schaap P."/>
            <person name="Caler L."/>
            <person name="Loftus B."/>
        </authorList>
    </citation>
    <scope>NUCLEOTIDE SEQUENCE [LARGE SCALE GENOMIC DNA]</scope>
    <source>
        <strain evidence="3 4">Neff</strain>
    </source>
</reference>
<dbReference type="RefSeq" id="XP_004367858.1">
    <property type="nucleotide sequence ID" value="XM_004367801.1"/>
</dbReference>
<keyword evidence="2" id="KW-0812">Transmembrane</keyword>
<feature type="transmembrane region" description="Helical" evidence="2">
    <location>
        <begin position="54"/>
        <end position="76"/>
    </location>
</feature>
<name>L8HKC7_ACACF</name>
<accession>L8HKC7</accession>
<feature type="compositionally biased region" description="Basic and acidic residues" evidence="1">
    <location>
        <begin position="279"/>
        <end position="335"/>
    </location>
</feature>
<dbReference type="GeneID" id="14926146"/>
<keyword evidence="2" id="KW-0472">Membrane</keyword>
<organism evidence="3 4">
    <name type="scientific">Acanthamoeba castellanii (strain ATCC 30010 / Neff)</name>
    <dbReference type="NCBI Taxonomy" id="1257118"/>
    <lineage>
        <taxon>Eukaryota</taxon>
        <taxon>Amoebozoa</taxon>
        <taxon>Discosea</taxon>
        <taxon>Longamoebia</taxon>
        <taxon>Centramoebida</taxon>
        <taxon>Acanthamoebidae</taxon>
        <taxon>Acanthamoeba</taxon>
    </lineage>
</organism>
<evidence type="ECO:0000256" key="2">
    <source>
        <dbReference type="SAM" id="Phobius"/>
    </source>
</evidence>
<feature type="compositionally biased region" description="Low complexity" evidence="1">
    <location>
        <begin position="338"/>
        <end position="350"/>
    </location>
</feature>
<dbReference type="Proteomes" id="UP000011083">
    <property type="component" value="Unassembled WGS sequence"/>
</dbReference>
<dbReference type="VEuPathDB" id="AmoebaDB:ACA1_288040"/>
<feature type="region of interest" description="Disordered" evidence="1">
    <location>
        <begin position="146"/>
        <end position="192"/>
    </location>
</feature>
<evidence type="ECO:0000313" key="4">
    <source>
        <dbReference type="Proteomes" id="UP000011083"/>
    </source>
</evidence>
<feature type="compositionally biased region" description="Polar residues" evidence="1">
    <location>
        <begin position="146"/>
        <end position="166"/>
    </location>
</feature>
<evidence type="ECO:0000313" key="3">
    <source>
        <dbReference type="EMBL" id="ELR25103.1"/>
    </source>
</evidence>
<dbReference type="KEGG" id="acan:ACA1_288040"/>
<keyword evidence="4" id="KW-1185">Reference proteome</keyword>